<evidence type="ECO:0000256" key="2">
    <source>
        <dbReference type="SAM" id="SignalP"/>
    </source>
</evidence>
<evidence type="ECO:0008006" key="5">
    <source>
        <dbReference type="Google" id="ProtNLM"/>
    </source>
</evidence>
<gene>
    <name evidence="3" type="ordered locus">Nwi_2979</name>
</gene>
<dbReference type="OrthoDB" id="7362478at2"/>
<accession>Q3SNB2</accession>
<evidence type="ECO:0000313" key="3">
    <source>
        <dbReference type="EMBL" id="ABA06229.1"/>
    </source>
</evidence>
<reference evidence="3 4" key="1">
    <citation type="journal article" date="2006" name="Appl. Environ. Microbiol.">
        <title>Genome sequence of the chemolithoautotrophic nitrite-oxidizing bacterium Nitrobacter winogradskyi Nb-255.</title>
        <authorList>
            <person name="Starkenburg S.R."/>
            <person name="Chain P.S."/>
            <person name="Sayavedra-Soto L.A."/>
            <person name="Hauser L."/>
            <person name="Land M.L."/>
            <person name="Larimer F.W."/>
            <person name="Malfatti S.A."/>
            <person name="Klotz M.G."/>
            <person name="Bottomley P.J."/>
            <person name="Arp D.J."/>
            <person name="Hickey W.J."/>
        </authorList>
    </citation>
    <scope>NUCLEOTIDE SEQUENCE [LARGE SCALE GENOMIC DNA]</scope>
    <source>
        <strain evidence="4">ATCC 25391 / DSM 10237 / CIP 104748 / NCIMB 11846 / Nb-255</strain>
    </source>
</reference>
<dbReference type="AlphaFoldDB" id="Q3SNB2"/>
<feature type="compositionally biased region" description="Basic residues" evidence="1">
    <location>
        <begin position="166"/>
        <end position="182"/>
    </location>
</feature>
<evidence type="ECO:0000313" key="4">
    <source>
        <dbReference type="Proteomes" id="UP000002531"/>
    </source>
</evidence>
<feature type="chain" id="PRO_5004229044" description="DUF992 domain-containing protein" evidence="2">
    <location>
        <begin position="22"/>
        <end position="182"/>
    </location>
</feature>
<name>Q3SNB2_NITWN</name>
<dbReference type="eggNOG" id="ENOG5032SJ7">
    <property type="taxonomic scope" value="Bacteria"/>
</dbReference>
<dbReference type="InterPro" id="IPR009333">
    <property type="entry name" value="DUF992"/>
</dbReference>
<dbReference type="Pfam" id="PF06186">
    <property type="entry name" value="DUF992"/>
    <property type="match status" value="1"/>
</dbReference>
<dbReference type="KEGG" id="nwi:Nwi_2979"/>
<dbReference type="STRING" id="323098.Nwi_2979"/>
<keyword evidence="2" id="KW-0732">Signal</keyword>
<feature type="region of interest" description="Disordered" evidence="1">
    <location>
        <begin position="163"/>
        <end position="182"/>
    </location>
</feature>
<sequence length="182" mass="18955">MNFPKLLAAAAVTLVASVAGAQAQYQHHGVQAGVLECEGGQHVGYIVGSTTELQCIFRSSTGAPPEPYIARIQRFGLDLGVTQQTGLAWMVHAPGGRLGRGALAGHFGGVGANATVGVGIGANLLVGGSGNSISLQPLSLQGQTGFSAAAGVVDVDLRPADVRGAPRYKRHRHHHRRHRHHR</sequence>
<dbReference type="EMBL" id="CP000115">
    <property type="protein sequence ID" value="ABA06229.1"/>
    <property type="molecule type" value="Genomic_DNA"/>
</dbReference>
<dbReference type="HOGENOM" id="CLU_109378_1_1_5"/>
<dbReference type="Proteomes" id="UP000002531">
    <property type="component" value="Chromosome"/>
</dbReference>
<organism evidence="3 4">
    <name type="scientific">Nitrobacter winogradskyi (strain ATCC 25391 / DSM 10237 / CIP 104748 / NCIMB 11846 / Nb-255)</name>
    <dbReference type="NCBI Taxonomy" id="323098"/>
    <lineage>
        <taxon>Bacteria</taxon>
        <taxon>Pseudomonadati</taxon>
        <taxon>Pseudomonadota</taxon>
        <taxon>Alphaproteobacteria</taxon>
        <taxon>Hyphomicrobiales</taxon>
        <taxon>Nitrobacteraceae</taxon>
        <taxon>Nitrobacter</taxon>
    </lineage>
</organism>
<feature type="signal peptide" evidence="2">
    <location>
        <begin position="1"/>
        <end position="21"/>
    </location>
</feature>
<dbReference type="RefSeq" id="WP_011316151.1">
    <property type="nucleotide sequence ID" value="NC_007406.1"/>
</dbReference>
<protein>
    <recommendedName>
        <fullName evidence="5">DUF992 domain-containing protein</fullName>
    </recommendedName>
</protein>
<evidence type="ECO:0000256" key="1">
    <source>
        <dbReference type="SAM" id="MobiDB-lite"/>
    </source>
</evidence>
<proteinExistence type="predicted"/>
<keyword evidence="4" id="KW-1185">Reference proteome</keyword>